<reference evidence="4" key="1">
    <citation type="journal article" date="2020" name="J Insects Food Feed">
        <title>The yellow mealworm (Tenebrio molitor) genome: a resource for the emerging insects as food and feed industry.</title>
        <authorList>
            <person name="Eriksson T."/>
            <person name="Andere A."/>
            <person name="Kelstrup H."/>
            <person name="Emery V."/>
            <person name="Picard C."/>
        </authorList>
    </citation>
    <scope>NUCLEOTIDE SEQUENCE</scope>
    <source>
        <strain evidence="4">Stoneville</strain>
        <tissue evidence="4">Whole head</tissue>
    </source>
</reference>
<evidence type="ECO:0000259" key="3">
    <source>
        <dbReference type="PROSITE" id="PS50240"/>
    </source>
</evidence>
<name>A0A8J6L6G0_TENMO</name>
<gene>
    <name evidence="4" type="ORF">GEV33_013522</name>
</gene>
<dbReference type="GO" id="GO:0006508">
    <property type="term" value="P:proteolysis"/>
    <property type="evidence" value="ECO:0007669"/>
    <property type="project" value="InterPro"/>
</dbReference>
<sequence>MDAWKPSLIVDIHMNTTQGFAIARFRYFLHGVREEKKVVGRNLVPRSTERSFLLSSCLISEIKAQTGGTTAAGDSYVCVPPGYCDNGGTPTSPGIDPRIVTPGELCPAGTIPCYTQGPSSRCGERFVTPTSTADGPTSAEAHPWQAFIRNSTHPVYAGSGVLIDNYHILTAAHKVALETNAASVSVIMGVTDPNNLANTQIRTAATIVVHPNYNPATLQNDIAIIRVSSPFSLSQNNINSGCLPAANSGATYVGQTCVVAGWGETQFTQNDQPTNPMKQVNVGVVDYATCRAGLVPVLSTSVDTYLDATGGETCAGGEAMKDACTYDGGAPLTCPNTGKGSIAGLVIWGKSCGQPSVYGVYASSQQRQIKHVEIGNCDQSNTDLRSTTVESVCENKVE</sequence>
<organism evidence="4 5">
    <name type="scientific">Tenebrio molitor</name>
    <name type="common">Yellow mealworm beetle</name>
    <dbReference type="NCBI Taxonomy" id="7067"/>
    <lineage>
        <taxon>Eukaryota</taxon>
        <taxon>Metazoa</taxon>
        <taxon>Ecdysozoa</taxon>
        <taxon>Arthropoda</taxon>
        <taxon>Hexapoda</taxon>
        <taxon>Insecta</taxon>
        <taxon>Pterygota</taxon>
        <taxon>Neoptera</taxon>
        <taxon>Endopterygota</taxon>
        <taxon>Coleoptera</taxon>
        <taxon>Polyphaga</taxon>
        <taxon>Cucujiformia</taxon>
        <taxon>Tenebrionidae</taxon>
        <taxon>Tenebrio</taxon>
    </lineage>
</organism>
<evidence type="ECO:0000256" key="2">
    <source>
        <dbReference type="ARBA" id="ARBA00024195"/>
    </source>
</evidence>
<accession>A0A8J6L6G0</accession>
<dbReference type="SUPFAM" id="SSF50494">
    <property type="entry name" value="Trypsin-like serine proteases"/>
    <property type="match status" value="1"/>
</dbReference>
<evidence type="ECO:0000313" key="5">
    <source>
        <dbReference type="Proteomes" id="UP000719412"/>
    </source>
</evidence>
<dbReference type="Gene3D" id="2.40.10.10">
    <property type="entry name" value="Trypsin-like serine proteases"/>
    <property type="match status" value="2"/>
</dbReference>
<dbReference type="Proteomes" id="UP000719412">
    <property type="component" value="Unassembled WGS sequence"/>
</dbReference>
<dbReference type="PANTHER" id="PTHR24256">
    <property type="entry name" value="TRYPTASE-RELATED"/>
    <property type="match status" value="1"/>
</dbReference>
<dbReference type="PROSITE" id="PS50240">
    <property type="entry name" value="TRYPSIN_DOM"/>
    <property type="match status" value="1"/>
</dbReference>
<dbReference type="InterPro" id="IPR043504">
    <property type="entry name" value="Peptidase_S1_PA_chymotrypsin"/>
</dbReference>
<dbReference type="InterPro" id="IPR009003">
    <property type="entry name" value="Peptidase_S1_PA"/>
</dbReference>
<dbReference type="InterPro" id="IPR051487">
    <property type="entry name" value="Ser/Thr_Proteases_Immune/Dev"/>
</dbReference>
<comment type="caution">
    <text evidence="4">The sequence shown here is derived from an EMBL/GenBank/DDBJ whole genome shotgun (WGS) entry which is preliminary data.</text>
</comment>
<feature type="domain" description="Peptidase S1" evidence="3">
    <location>
        <begin position="132"/>
        <end position="362"/>
    </location>
</feature>
<dbReference type="InterPro" id="IPR001254">
    <property type="entry name" value="Trypsin_dom"/>
</dbReference>
<keyword evidence="1" id="KW-1015">Disulfide bond</keyword>
<dbReference type="InterPro" id="IPR001314">
    <property type="entry name" value="Peptidase_S1A"/>
</dbReference>
<proteinExistence type="inferred from homology"/>
<dbReference type="GO" id="GO:0004252">
    <property type="term" value="F:serine-type endopeptidase activity"/>
    <property type="evidence" value="ECO:0007669"/>
    <property type="project" value="InterPro"/>
</dbReference>
<comment type="similarity">
    <text evidence="2">Belongs to the peptidase S1 family. CLIP subfamily.</text>
</comment>
<dbReference type="AlphaFoldDB" id="A0A8J6L6G0"/>
<keyword evidence="5" id="KW-1185">Reference proteome</keyword>
<reference evidence="4" key="2">
    <citation type="submission" date="2021-08" db="EMBL/GenBank/DDBJ databases">
        <authorList>
            <person name="Eriksson T."/>
        </authorList>
    </citation>
    <scope>NUCLEOTIDE SEQUENCE</scope>
    <source>
        <strain evidence="4">Stoneville</strain>
        <tissue evidence="4">Whole head</tissue>
    </source>
</reference>
<dbReference type="Pfam" id="PF00089">
    <property type="entry name" value="Trypsin"/>
    <property type="match status" value="1"/>
</dbReference>
<dbReference type="FunFam" id="2.40.10.10:FF:000068">
    <property type="entry name" value="transmembrane protease serine 2"/>
    <property type="match status" value="1"/>
</dbReference>
<protein>
    <recommendedName>
        <fullName evidence="3">Peptidase S1 domain-containing protein</fullName>
    </recommendedName>
</protein>
<dbReference type="EMBL" id="JABDTM020028238">
    <property type="protein sequence ID" value="KAH0809270.1"/>
    <property type="molecule type" value="Genomic_DNA"/>
</dbReference>
<dbReference type="SMART" id="SM00020">
    <property type="entry name" value="Tryp_SPc"/>
    <property type="match status" value="1"/>
</dbReference>
<evidence type="ECO:0000256" key="1">
    <source>
        <dbReference type="ARBA" id="ARBA00023157"/>
    </source>
</evidence>
<dbReference type="CDD" id="cd00190">
    <property type="entry name" value="Tryp_SPc"/>
    <property type="match status" value="1"/>
</dbReference>
<evidence type="ECO:0000313" key="4">
    <source>
        <dbReference type="EMBL" id="KAH0809270.1"/>
    </source>
</evidence>
<dbReference type="PRINTS" id="PR00722">
    <property type="entry name" value="CHYMOTRYPSIN"/>
</dbReference>